<protein>
    <submittedName>
        <fullName evidence="1">Uncharacterized protein</fullName>
    </submittedName>
</protein>
<dbReference type="Proteomes" id="UP000799766">
    <property type="component" value="Unassembled WGS sequence"/>
</dbReference>
<evidence type="ECO:0000313" key="1">
    <source>
        <dbReference type="EMBL" id="KAF2460201.1"/>
    </source>
</evidence>
<accession>A0A6A6P866</accession>
<evidence type="ECO:0000313" key="2">
    <source>
        <dbReference type="Proteomes" id="UP000799766"/>
    </source>
</evidence>
<keyword evidence="2" id="KW-1185">Reference proteome</keyword>
<dbReference type="OrthoDB" id="4500473at2759"/>
<dbReference type="EMBL" id="MU001673">
    <property type="protein sequence ID" value="KAF2460201.1"/>
    <property type="molecule type" value="Genomic_DNA"/>
</dbReference>
<proteinExistence type="predicted"/>
<name>A0A6A6P866_9PEZI</name>
<sequence>MAPTPVAGEKKCYFGAPRRDCPPEGPIKLGNVVASPLIPDEPINENPAPPIETSIYEHNDRNWTLERVKTGKGSVGIWTSFLAPILGVGADVGTSWDNDCGQEWRCKNLCTRWFIPSQEYVKQAVHDPAVRRFLAGNRFRERIYMITGLMIASGASLAAKSMQERGLYVHAGVDATVLGGAPVSAGPEGELKRGTRERETVEGADDFVFAFRLREIRVKRKGEVVHKQFSKGALYNDEIYVREDRKDDAEVEVLGIDEQDADAEEFGLDDGDVVEDDDGQECVWVKPEE</sequence>
<organism evidence="1 2">
    <name type="scientific">Lineolata rhizophorae</name>
    <dbReference type="NCBI Taxonomy" id="578093"/>
    <lineage>
        <taxon>Eukaryota</taxon>
        <taxon>Fungi</taxon>
        <taxon>Dikarya</taxon>
        <taxon>Ascomycota</taxon>
        <taxon>Pezizomycotina</taxon>
        <taxon>Dothideomycetes</taxon>
        <taxon>Dothideomycetes incertae sedis</taxon>
        <taxon>Lineolatales</taxon>
        <taxon>Lineolataceae</taxon>
        <taxon>Lineolata</taxon>
    </lineage>
</organism>
<gene>
    <name evidence="1" type="ORF">BDY21DRAFT_369266</name>
</gene>
<reference evidence="1" key="1">
    <citation type="journal article" date="2020" name="Stud. Mycol.">
        <title>101 Dothideomycetes genomes: a test case for predicting lifestyles and emergence of pathogens.</title>
        <authorList>
            <person name="Haridas S."/>
            <person name="Albert R."/>
            <person name="Binder M."/>
            <person name="Bloem J."/>
            <person name="Labutti K."/>
            <person name="Salamov A."/>
            <person name="Andreopoulos B."/>
            <person name="Baker S."/>
            <person name="Barry K."/>
            <person name="Bills G."/>
            <person name="Bluhm B."/>
            <person name="Cannon C."/>
            <person name="Castanera R."/>
            <person name="Culley D."/>
            <person name="Daum C."/>
            <person name="Ezra D."/>
            <person name="Gonzalez J."/>
            <person name="Henrissat B."/>
            <person name="Kuo A."/>
            <person name="Liang C."/>
            <person name="Lipzen A."/>
            <person name="Lutzoni F."/>
            <person name="Magnuson J."/>
            <person name="Mondo S."/>
            <person name="Nolan M."/>
            <person name="Ohm R."/>
            <person name="Pangilinan J."/>
            <person name="Park H.-J."/>
            <person name="Ramirez L."/>
            <person name="Alfaro M."/>
            <person name="Sun H."/>
            <person name="Tritt A."/>
            <person name="Yoshinaga Y."/>
            <person name="Zwiers L.-H."/>
            <person name="Turgeon B."/>
            <person name="Goodwin S."/>
            <person name="Spatafora J."/>
            <person name="Crous P."/>
            <person name="Grigoriev I."/>
        </authorList>
    </citation>
    <scope>NUCLEOTIDE SEQUENCE</scope>
    <source>
        <strain evidence="1">ATCC 16933</strain>
    </source>
</reference>
<dbReference type="AlphaFoldDB" id="A0A6A6P866"/>